<proteinExistence type="inferred from homology"/>
<sequence>GCILATGSGSAQGASAHTFYKKEMKPEIFALIVFACILTDGYSSDVHGNGLCIFGGNMDACRYGIAIGVLAFLASLLFLILDAYFPSLSNISHRKYIVQADLGFSALWSFLWFVGFCFLTNQWSIDINPAPLTGQDNARAAIAFSFFSILSWVGDTAGDSFNQLLKDPITCSGLPAPWTPPPPPLYLARGNRPVSERVLSPALFLQVPLACLAYKRFRMGVEDFNPNYTDPSQDPAPYSSYPEAVSDSYQRPPFTNNQSPEDGYKPPQY</sequence>
<evidence type="ECO:0000259" key="8">
    <source>
        <dbReference type="PROSITE" id="PS51225"/>
    </source>
</evidence>
<evidence type="ECO:0000256" key="4">
    <source>
        <dbReference type="ARBA" id="ARBA00022989"/>
    </source>
</evidence>
<reference evidence="9" key="2">
    <citation type="submission" date="2025-09" db="UniProtKB">
        <authorList>
            <consortium name="Ensembl"/>
        </authorList>
    </citation>
    <scope>IDENTIFICATION</scope>
</reference>
<evidence type="ECO:0000313" key="10">
    <source>
        <dbReference type="Proteomes" id="UP000694569"/>
    </source>
</evidence>
<feature type="transmembrane region" description="Helical" evidence="6">
    <location>
        <begin position="28"/>
        <end position="44"/>
    </location>
</feature>
<dbReference type="Pfam" id="PF01284">
    <property type="entry name" value="MARVEL"/>
    <property type="match status" value="1"/>
</dbReference>
<keyword evidence="4 6" id="KW-1133">Transmembrane helix</keyword>
<dbReference type="PIRSF" id="PIRSF011282">
    <property type="entry name" value="Synaptogyrin"/>
    <property type="match status" value="1"/>
</dbReference>
<dbReference type="PROSITE" id="PS51225">
    <property type="entry name" value="MARVEL"/>
    <property type="match status" value="1"/>
</dbReference>
<dbReference type="GeneTree" id="ENSGT00950000182935"/>
<gene>
    <name evidence="9" type="primary">SYNGR2</name>
</gene>
<protein>
    <recommendedName>
        <fullName evidence="6">Synaptogyrin</fullName>
    </recommendedName>
</protein>
<feature type="compositionally biased region" description="Polar residues" evidence="7">
    <location>
        <begin position="247"/>
        <end position="260"/>
    </location>
</feature>
<feature type="transmembrane region" description="Helical" evidence="6">
    <location>
        <begin position="64"/>
        <end position="85"/>
    </location>
</feature>
<evidence type="ECO:0000256" key="7">
    <source>
        <dbReference type="SAM" id="MobiDB-lite"/>
    </source>
</evidence>
<dbReference type="OrthoDB" id="10041611at2759"/>
<evidence type="ECO:0000256" key="5">
    <source>
        <dbReference type="ARBA" id="ARBA00023136"/>
    </source>
</evidence>
<evidence type="ECO:0000256" key="1">
    <source>
        <dbReference type="ARBA" id="ARBA00004141"/>
    </source>
</evidence>
<dbReference type="InterPro" id="IPR016579">
    <property type="entry name" value="Synaptogyrin"/>
</dbReference>
<reference evidence="9" key="1">
    <citation type="submission" date="2025-08" db="UniProtKB">
        <authorList>
            <consortium name="Ensembl"/>
        </authorList>
    </citation>
    <scope>IDENTIFICATION</scope>
</reference>
<keyword evidence="10" id="KW-1185">Reference proteome</keyword>
<dbReference type="Ensembl" id="ENSLLET00000046845.1">
    <property type="protein sequence ID" value="ENSLLEP00000045048.1"/>
    <property type="gene ID" value="ENSLLEG00000028557.1"/>
</dbReference>
<feature type="region of interest" description="Disordered" evidence="7">
    <location>
        <begin position="226"/>
        <end position="269"/>
    </location>
</feature>
<comment type="similarity">
    <text evidence="2 6">Belongs to the synaptogyrin family.</text>
</comment>
<dbReference type="GO" id="GO:0031594">
    <property type="term" value="C:neuromuscular junction"/>
    <property type="evidence" value="ECO:0007669"/>
    <property type="project" value="TreeGrafter"/>
</dbReference>
<dbReference type="AlphaFoldDB" id="A0A8C5WKF9"/>
<keyword evidence="3 6" id="KW-0812">Transmembrane</keyword>
<evidence type="ECO:0000256" key="2">
    <source>
        <dbReference type="ARBA" id="ARBA00010252"/>
    </source>
</evidence>
<dbReference type="PANTHER" id="PTHR10838">
    <property type="entry name" value="SYNAPTOGYRIN"/>
    <property type="match status" value="1"/>
</dbReference>
<dbReference type="GO" id="GO:0030672">
    <property type="term" value="C:synaptic vesicle membrane"/>
    <property type="evidence" value="ECO:0007669"/>
    <property type="project" value="TreeGrafter"/>
</dbReference>
<organism evidence="9 10">
    <name type="scientific">Leptobrachium leishanense</name>
    <name type="common">Leishan spiny toad</name>
    <dbReference type="NCBI Taxonomy" id="445787"/>
    <lineage>
        <taxon>Eukaryota</taxon>
        <taxon>Metazoa</taxon>
        <taxon>Chordata</taxon>
        <taxon>Craniata</taxon>
        <taxon>Vertebrata</taxon>
        <taxon>Euteleostomi</taxon>
        <taxon>Amphibia</taxon>
        <taxon>Batrachia</taxon>
        <taxon>Anura</taxon>
        <taxon>Pelobatoidea</taxon>
        <taxon>Megophryidae</taxon>
        <taxon>Leptobrachium</taxon>
    </lineage>
</organism>
<dbReference type="Proteomes" id="UP000694569">
    <property type="component" value="Unplaced"/>
</dbReference>
<evidence type="ECO:0000256" key="3">
    <source>
        <dbReference type="ARBA" id="ARBA00022692"/>
    </source>
</evidence>
<keyword evidence="5 6" id="KW-0472">Membrane</keyword>
<name>A0A8C5WKF9_9ANUR</name>
<dbReference type="PANTHER" id="PTHR10838:SF19">
    <property type="entry name" value="SYNAPTOGYRIN-2 LIKE PROTEIN-RELATED"/>
    <property type="match status" value="1"/>
</dbReference>
<comment type="subcellular location">
    <subcellularLocation>
        <location evidence="1 6">Membrane</location>
        <topology evidence="1 6">Multi-pass membrane protein</topology>
    </subcellularLocation>
</comment>
<feature type="transmembrane region" description="Helical" evidence="6">
    <location>
        <begin position="106"/>
        <end position="125"/>
    </location>
</feature>
<evidence type="ECO:0000256" key="6">
    <source>
        <dbReference type="PIRNR" id="PIRNR011282"/>
    </source>
</evidence>
<evidence type="ECO:0000313" key="9">
    <source>
        <dbReference type="Ensembl" id="ENSLLEP00000045048.1"/>
    </source>
</evidence>
<accession>A0A8C5WKF9</accession>
<dbReference type="InterPro" id="IPR008253">
    <property type="entry name" value="Marvel"/>
</dbReference>
<feature type="domain" description="MARVEL" evidence="8">
    <location>
        <begin position="14"/>
        <end position="164"/>
    </location>
</feature>